<dbReference type="Pfam" id="PF05065">
    <property type="entry name" value="Phage_capsid"/>
    <property type="match status" value="1"/>
</dbReference>
<dbReference type="AlphaFoldDB" id="A0A6M3KWW7"/>
<gene>
    <name evidence="5" type="ORF">MM415B02153_0003</name>
</gene>
<reference evidence="5" key="1">
    <citation type="submission" date="2020-03" db="EMBL/GenBank/DDBJ databases">
        <title>The deep terrestrial virosphere.</title>
        <authorList>
            <person name="Holmfeldt K."/>
            <person name="Nilsson E."/>
            <person name="Simone D."/>
            <person name="Lopez-Fernandez M."/>
            <person name="Wu X."/>
            <person name="de Brujin I."/>
            <person name="Lundin D."/>
            <person name="Andersson A."/>
            <person name="Bertilsson S."/>
            <person name="Dopson M."/>
        </authorList>
    </citation>
    <scope>NUCLEOTIDE SEQUENCE</scope>
    <source>
        <strain evidence="5">MM415B02153</strain>
    </source>
</reference>
<dbReference type="SUPFAM" id="SSF56563">
    <property type="entry name" value="Major capsid protein gp5"/>
    <property type="match status" value="1"/>
</dbReference>
<keyword evidence="2" id="KW-0946">Virion</keyword>
<comment type="subcellular location">
    <subcellularLocation>
        <location evidence="1">Virion</location>
    </subcellularLocation>
</comment>
<keyword evidence="3" id="KW-0175">Coiled coil</keyword>
<evidence type="ECO:0000256" key="1">
    <source>
        <dbReference type="ARBA" id="ARBA00004328"/>
    </source>
</evidence>
<evidence type="ECO:0000256" key="2">
    <source>
        <dbReference type="ARBA" id="ARBA00022844"/>
    </source>
</evidence>
<proteinExistence type="predicted"/>
<evidence type="ECO:0000313" key="5">
    <source>
        <dbReference type="EMBL" id="QJA85974.1"/>
    </source>
</evidence>
<dbReference type="Gene3D" id="3.30.2400.10">
    <property type="entry name" value="Major capsid protein gp5"/>
    <property type="match status" value="1"/>
</dbReference>
<sequence>MSELMKLVQAIQEKVAKLEKGKDVADNKALIASMVADALKQQPKIVRKSLFDLPAMDIGGRFATLRKRIAEPAMNDFDREMQALNDDMYVASVVLKKHPTELKMWQEFQAGGSTLKKALDTATASEGLEWIPTGFSAALIDLVRVQLKVSALFRRFTMPTNPYKFPVVSSDMTGYLQSESIVDEAQKLRASTAGTTNLELSAVKLAARALFSEEISEDSVVPILSWIKDQIALALATAEEKALINGDTTATHQDSNVTAAYDAQKAWNGLRKLVVSAAKVDIATLNIENIRSIRKAMGKYGVDPAKLAYICSINGYIQLLSLKDSNSVQVVTTVDKYGANATILSGELGKLDGSPIIVSEWVYNNLNGSGVYDGVTTTKTAIVVPYIPAFIIGDRRRVTVKTAQDIETDQQIVVATQRLDFHPFFATTEKMVGLGYNLTA</sequence>
<dbReference type="EMBL" id="MT142607">
    <property type="protein sequence ID" value="QJA85974.1"/>
    <property type="molecule type" value="Genomic_DNA"/>
</dbReference>
<dbReference type="InterPro" id="IPR054612">
    <property type="entry name" value="Phage_capsid-like_C"/>
</dbReference>
<accession>A0A6M3KWW7</accession>
<organism evidence="5">
    <name type="scientific">viral metagenome</name>
    <dbReference type="NCBI Taxonomy" id="1070528"/>
    <lineage>
        <taxon>unclassified sequences</taxon>
        <taxon>metagenomes</taxon>
        <taxon>organismal metagenomes</taxon>
    </lineage>
</organism>
<dbReference type="InterPro" id="IPR024455">
    <property type="entry name" value="Phage_capsid"/>
</dbReference>
<protein>
    <submittedName>
        <fullName evidence="5">Putative capsid protein</fullName>
    </submittedName>
</protein>
<name>A0A6M3KWW7_9ZZZZ</name>
<evidence type="ECO:0000256" key="3">
    <source>
        <dbReference type="SAM" id="Coils"/>
    </source>
</evidence>
<feature type="domain" description="Phage capsid-like C-terminal" evidence="4">
    <location>
        <begin position="131"/>
        <end position="423"/>
    </location>
</feature>
<dbReference type="NCBIfam" id="TIGR01554">
    <property type="entry name" value="major_cap_HK97"/>
    <property type="match status" value="1"/>
</dbReference>
<feature type="coiled-coil region" evidence="3">
    <location>
        <begin position="1"/>
        <end position="28"/>
    </location>
</feature>
<dbReference type="GO" id="GO:0044423">
    <property type="term" value="C:virion component"/>
    <property type="evidence" value="ECO:0007669"/>
    <property type="project" value="UniProtKB-KW"/>
</dbReference>
<evidence type="ECO:0000259" key="4">
    <source>
        <dbReference type="Pfam" id="PF05065"/>
    </source>
</evidence>